<protein>
    <submittedName>
        <fullName evidence="8">Oligoendopeptidase F</fullName>
        <ecNumber evidence="8">3.4.24.-</ecNumber>
    </submittedName>
</protein>
<name>A0A841I036_9DEIO</name>
<dbReference type="RefSeq" id="WP_183986591.1">
    <property type="nucleotide sequence ID" value="NZ_JACHHG010000005.1"/>
</dbReference>
<evidence type="ECO:0000256" key="5">
    <source>
        <dbReference type="ARBA" id="ARBA00023049"/>
    </source>
</evidence>
<dbReference type="EMBL" id="JACHHG010000005">
    <property type="protein sequence ID" value="MBB6098314.1"/>
    <property type="molecule type" value="Genomic_DNA"/>
</dbReference>
<dbReference type="EC" id="3.4.24.-" evidence="8"/>
<keyword evidence="4 6" id="KW-0862">Zinc</keyword>
<proteinExistence type="inferred from homology"/>
<dbReference type="GO" id="GO:0006518">
    <property type="term" value="P:peptide metabolic process"/>
    <property type="evidence" value="ECO:0007669"/>
    <property type="project" value="TreeGrafter"/>
</dbReference>
<comment type="cofactor">
    <cofactor evidence="6">
        <name>Zn(2+)</name>
        <dbReference type="ChEBI" id="CHEBI:29105"/>
    </cofactor>
    <text evidence="6">Binds 1 zinc ion.</text>
</comment>
<dbReference type="PANTHER" id="PTHR11804">
    <property type="entry name" value="PROTEASE M3 THIMET OLIGOPEPTIDASE-RELATED"/>
    <property type="match status" value="1"/>
</dbReference>
<dbReference type="Gene3D" id="1.10.1370.30">
    <property type="match status" value="1"/>
</dbReference>
<evidence type="ECO:0000259" key="7">
    <source>
        <dbReference type="Pfam" id="PF01432"/>
    </source>
</evidence>
<keyword evidence="5 6" id="KW-0482">Metalloprotease</keyword>
<dbReference type="SUPFAM" id="SSF55486">
    <property type="entry name" value="Metalloproteases ('zincins'), catalytic domain"/>
    <property type="match status" value="1"/>
</dbReference>
<evidence type="ECO:0000256" key="4">
    <source>
        <dbReference type="ARBA" id="ARBA00022833"/>
    </source>
</evidence>
<dbReference type="CDD" id="cd09606">
    <property type="entry name" value="M3B_PepF"/>
    <property type="match status" value="1"/>
</dbReference>
<evidence type="ECO:0000256" key="6">
    <source>
        <dbReference type="RuleBase" id="RU003435"/>
    </source>
</evidence>
<evidence type="ECO:0000313" key="9">
    <source>
        <dbReference type="Proteomes" id="UP000569951"/>
    </source>
</evidence>
<dbReference type="AlphaFoldDB" id="A0A841I036"/>
<gene>
    <name evidence="8" type="ORF">HNR42_001739</name>
</gene>
<accession>A0A841I036</accession>
<organism evidence="8 9">
    <name type="scientific">Deinobacterium chartae</name>
    <dbReference type="NCBI Taxonomy" id="521158"/>
    <lineage>
        <taxon>Bacteria</taxon>
        <taxon>Thermotogati</taxon>
        <taxon>Deinococcota</taxon>
        <taxon>Deinococci</taxon>
        <taxon>Deinococcales</taxon>
        <taxon>Deinococcaceae</taxon>
        <taxon>Deinobacterium</taxon>
    </lineage>
</organism>
<dbReference type="Proteomes" id="UP000569951">
    <property type="component" value="Unassembled WGS sequence"/>
</dbReference>
<dbReference type="GO" id="GO:0004222">
    <property type="term" value="F:metalloendopeptidase activity"/>
    <property type="evidence" value="ECO:0007669"/>
    <property type="project" value="InterPro"/>
</dbReference>
<keyword evidence="3 6" id="KW-0378">Hydrolase</keyword>
<evidence type="ECO:0000256" key="2">
    <source>
        <dbReference type="ARBA" id="ARBA00022723"/>
    </source>
</evidence>
<dbReference type="GO" id="GO:0006508">
    <property type="term" value="P:proteolysis"/>
    <property type="evidence" value="ECO:0007669"/>
    <property type="project" value="UniProtKB-KW"/>
</dbReference>
<dbReference type="InterPro" id="IPR001567">
    <property type="entry name" value="Pept_M3A_M3B_dom"/>
</dbReference>
<dbReference type="Pfam" id="PF01432">
    <property type="entry name" value="Peptidase_M3"/>
    <property type="match status" value="1"/>
</dbReference>
<dbReference type="InterPro" id="IPR045090">
    <property type="entry name" value="Pept_M3A_M3B"/>
</dbReference>
<comment type="similarity">
    <text evidence="6">Belongs to the peptidase M3 family.</text>
</comment>
<evidence type="ECO:0000256" key="3">
    <source>
        <dbReference type="ARBA" id="ARBA00022801"/>
    </source>
</evidence>
<dbReference type="PANTHER" id="PTHR11804:SF48">
    <property type="entry name" value="PUTATIVE-RELATED"/>
    <property type="match status" value="1"/>
</dbReference>
<comment type="caution">
    <text evidence="8">The sequence shown here is derived from an EMBL/GenBank/DDBJ whole genome shotgun (WGS) entry which is preliminary data.</text>
</comment>
<feature type="domain" description="Peptidase M3A/M3B catalytic" evidence="7">
    <location>
        <begin position="164"/>
        <end position="551"/>
    </location>
</feature>
<evidence type="ECO:0000313" key="8">
    <source>
        <dbReference type="EMBL" id="MBB6098314.1"/>
    </source>
</evidence>
<keyword evidence="9" id="KW-1185">Reference proteome</keyword>
<dbReference type="GO" id="GO:0046872">
    <property type="term" value="F:metal ion binding"/>
    <property type="evidence" value="ECO:0007669"/>
    <property type="project" value="UniProtKB-UniRule"/>
</dbReference>
<reference evidence="8 9" key="1">
    <citation type="submission" date="2020-08" db="EMBL/GenBank/DDBJ databases">
        <title>Genomic Encyclopedia of Type Strains, Phase IV (KMG-IV): sequencing the most valuable type-strain genomes for metagenomic binning, comparative biology and taxonomic classification.</title>
        <authorList>
            <person name="Goeker M."/>
        </authorList>
    </citation>
    <scope>NUCLEOTIDE SEQUENCE [LARGE SCALE GENOMIC DNA]</scope>
    <source>
        <strain evidence="8 9">DSM 21458</strain>
    </source>
</reference>
<keyword evidence="1 6" id="KW-0645">Protease</keyword>
<evidence type="ECO:0000256" key="1">
    <source>
        <dbReference type="ARBA" id="ARBA00022670"/>
    </source>
</evidence>
<sequence>MNDRVPATRILTWADLEGRYAELEAQALSAASVSGWLHAWSELEKEVAESATALSLAADLDTADEAAQQALERFIAEVSPKVAVASQRLKDKLLALEGHSPAEEERMMLRRFRTDAALFREENVPLEAEHQRLMNEYGRITGGQVVRLGDEELTVPQVEQRLLDPSREVREAAWRALFASKLEVAPQLDELILKLLPLRRKLAENAGLGSYRDYIWQVYHRYDYTPQDCAAFHAAVEAEFVPLASEMLEAHRAGLGVESLRPWDFSWRAPLDPQNRPPLKPFETVEELEEVSQRVFARLDPELGRQFGEFRQGYLDLGSRPGKMSHAYCAAFPKRAMPYVLMNVVGSEGDVRVLLHETGHAFHGYASMRSQPLVWNQWSATEFVEVPSQAMELLALPYLGREQGGFYSEEELRRVRQTQIAQVVHILPWIMLMDAFQHWLYAEAPENVTIAELDAKWAELARRFMPQTDWSGLERELGKGWQYYHIFRAPFYYIEYGLSWLGALQVWKNSLTDREEALRRYRAALELGDSRSVPELFEAAGARFAFDRATVGALADLLREQLQA</sequence>
<keyword evidence="2 6" id="KW-0479">Metal-binding</keyword>